<evidence type="ECO:0000256" key="1">
    <source>
        <dbReference type="SAM" id="Phobius"/>
    </source>
</evidence>
<feature type="transmembrane region" description="Helical" evidence="1">
    <location>
        <begin position="116"/>
        <end position="132"/>
    </location>
</feature>
<feature type="transmembrane region" description="Helical" evidence="1">
    <location>
        <begin position="340"/>
        <end position="360"/>
    </location>
</feature>
<protein>
    <submittedName>
        <fullName evidence="2">Uncharacterized protein</fullName>
    </submittedName>
</protein>
<dbReference type="STRING" id="1798468.A2110_00400"/>
<feature type="transmembrane region" description="Helical" evidence="1">
    <location>
        <begin position="250"/>
        <end position="270"/>
    </location>
</feature>
<keyword evidence="1" id="KW-1133">Transmembrane helix</keyword>
<keyword evidence="1" id="KW-0812">Transmembrane</keyword>
<feature type="transmembrane region" description="Helical" evidence="1">
    <location>
        <begin position="139"/>
        <end position="159"/>
    </location>
</feature>
<organism evidence="2 3">
    <name type="scientific">Candidatus Jorgensenbacteria bacterium GWA1_54_12</name>
    <dbReference type="NCBI Taxonomy" id="1798468"/>
    <lineage>
        <taxon>Bacteria</taxon>
        <taxon>Candidatus Joergenseniibacteriota</taxon>
    </lineage>
</organism>
<feature type="transmembrane region" description="Helical" evidence="1">
    <location>
        <begin position="84"/>
        <end position="110"/>
    </location>
</feature>
<name>A0A1F6BML0_9BACT</name>
<dbReference type="EMBL" id="MFKH01000002">
    <property type="protein sequence ID" value="OGG37787.1"/>
    <property type="molecule type" value="Genomic_DNA"/>
</dbReference>
<feature type="transmembrane region" description="Helical" evidence="1">
    <location>
        <begin position="171"/>
        <end position="189"/>
    </location>
</feature>
<evidence type="ECO:0000313" key="2">
    <source>
        <dbReference type="EMBL" id="OGG37787.1"/>
    </source>
</evidence>
<dbReference type="AlphaFoldDB" id="A0A1F6BML0"/>
<feature type="transmembrane region" description="Helical" evidence="1">
    <location>
        <begin position="282"/>
        <end position="302"/>
    </location>
</feature>
<feature type="transmembrane region" description="Helical" evidence="1">
    <location>
        <begin position="210"/>
        <end position="230"/>
    </location>
</feature>
<evidence type="ECO:0000313" key="3">
    <source>
        <dbReference type="Proteomes" id="UP000176273"/>
    </source>
</evidence>
<dbReference type="Proteomes" id="UP000176273">
    <property type="component" value="Unassembled WGS sequence"/>
</dbReference>
<gene>
    <name evidence="2" type="ORF">A2110_00400</name>
</gene>
<reference evidence="2 3" key="1">
    <citation type="journal article" date="2016" name="Nat. Commun.">
        <title>Thousands of microbial genomes shed light on interconnected biogeochemical processes in an aquifer system.</title>
        <authorList>
            <person name="Anantharaman K."/>
            <person name="Brown C.T."/>
            <person name="Hug L.A."/>
            <person name="Sharon I."/>
            <person name="Castelle C.J."/>
            <person name="Probst A.J."/>
            <person name="Thomas B.C."/>
            <person name="Singh A."/>
            <person name="Wilkins M.J."/>
            <person name="Karaoz U."/>
            <person name="Brodie E.L."/>
            <person name="Williams K.H."/>
            <person name="Hubbard S.S."/>
            <person name="Banfield J.F."/>
        </authorList>
    </citation>
    <scope>NUCLEOTIDE SEQUENCE [LARGE SCALE GENOMIC DNA]</scope>
</reference>
<keyword evidence="1" id="KW-0472">Membrane</keyword>
<feature type="transmembrane region" description="Helical" evidence="1">
    <location>
        <begin position="308"/>
        <end position="328"/>
    </location>
</feature>
<accession>A0A1F6BML0</accession>
<proteinExistence type="predicted"/>
<sequence length="368" mass="39129">MRRGILAVGILAGTIIGAGVFSLPYIFSKVGVVAGVLMLISFACLYGVIHARYGGVLHAFRDGGNPGQFAHFAKRAFSPRAARFASGIVVAELVLTLTAYIVLSAGFAGLLGVPRTVAWAVFWAIGSAAFFLKTRALGVLEIFGTVGVFLICALIGFSTDGATLPLSPREIPGAAAIFSYIGAMIFSFSGRPAIPHVGALFGRVRIPRRIIFWGMLIPLAFYLIFPMSVLRLTDTPAPDTVSGVLALSPVVAVLVGVLGLITLFTSYIVIGDNLFEILKGDVFRAPFPAALVAVVLPMVLVFLGLQSFLAVIGMIGGVFLSLEAMFVNRMWEKASGAPPYMPLSIAVYVIFGSTLLYHMYLVGTMLFH</sequence>
<comment type="caution">
    <text evidence="2">The sequence shown here is derived from an EMBL/GenBank/DDBJ whole genome shotgun (WGS) entry which is preliminary data.</text>
</comment>
<feature type="transmembrane region" description="Helical" evidence="1">
    <location>
        <begin position="32"/>
        <end position="51"/>
    </location>
</feature>